<comment type="caution">
    <text evidence="7">The sequence shown here is derived from an EMBL/GenBank/DDBJ whole genome shotgun (WGS) entry which is preliminary data.</text>
</comment>
<evidence type="ECO:0000313" key="8">
    <source>
        <dbReference type="Proteomes" id="UP000601361"/>
    </source>
</evidence>
<accession>A0ABQ1WK15</accession>
<evidence type="ECO:0000313" key="7">
    <source>
        <dbReference type="EMBL" id="GGG33862.1"/>
    </source>
</evidence>
<dbReference type="CDD" id="cd00093">
    <property type="entry name" value="HTH_XRE"/>
    <property type="match status" value="1"/>
</dbReference>
<dbReference type="Pfam" id="PF01381">
    <property type="entry name" value="HTH_3"/>
    <property type="match status" value="1"/>
</dbReference>
<dbReference type="PANTHER" id="PTHR40661:SF3">
    <property type="entry name" value="FELS-1 PROPHAGE TRANSCRIPTIONAL REGULATOR"/>
    <property type="match status" value="1"/>
</dbReference>
<keyword evidence="8" id="KW-1185">Reference proteome</keyword>
<dbReference type="PANTHER" id="PTHR40661">
    <property type="match status" value="1"/>
</dbReference>
<dbReference type="InterPro" id="IPR019756">
    <property type="entry name" value="Pept_S26A_signal_pept_1_Ser-AS"/>
</dbReference>
<dbReference type="RefSeq" id="WP_188556522.1">
    <property type="nucleotide sequence ID" value="NZ_BMGS01000002.1"/>
</dbReference>
<keyword evidence="1" id="KW-0645">Protease</keyword>
<evidence type="ECO:0000259" key="6">
    <source>
        <dbReference type="PROSITE" id="PS50943"/>
    </source>
</evidence>
<dbReference type="SMART" id="SM00530">
    <property type="entry name" value="HTH_XRE"/>
    <property type="match status" value="1"/>
</dbReference>
<dbReference type="Gene3D" id="2.10.109.10">
    <property type="entry name" value="Umud Fragment, subunit A"/>
    <property type="match status" value="1"/>
</dbReference>
<gene>
    <name evidence="7" type="ORF">GCM10011378_07900</name>
</gene>
<evidence type="ECO:0000256" key="1">
    <source>
        <dbReference type="ARBA" id="ARBA00022670"/>
    </source>
</evidence>
<reference evidence="8" key="1">
    <citation type="journal article" date="2019" name="Int. J. Syst. Evol. Microbiol.">
        <title>The Global Catalogue of Microorganisms (GCM) 10K type strain sequencing project: providing services to taxonomists for standard genome sequencing and annotation.</title>
        <authorList>
            <consortium name="The Broad Institute Genomics Platform"/>
            <consortium name="The Broad Institute Genome Sequencing Center for Infectious Disease"/>
            <person name="Wu L."/>
            <person name="Ma J."/>
        </authorList>
    </citation>
    <scope>NUCLEOTIDE SEQUENCE [LARGE SCALE GENOMIC DNA]</scope>
    <source>
        <strain evidence="8">CGMCC 1.12990</strain>
    </source>
</reference>
<evidence type="ECO:0000256" key="3">
    <source>
        <dbReference type="ARBA" id="ARBA00023015"/>
    </source>
</evidence>
<dbReference type="Gene3D" id="1.10.260.40">
    <property type="entry name" value="lambda repressor-like DNA-binding domains"/>
    <property type="match status" value="1"/>
</dbReference>
<keyword evidence="3" id="KW-0805">Transcription regulation</keyword>
<keyword evidence="4" id="KW-0238">DNA-binding</keyword>
<organism evidence="7 8">
    <name type="scientific">Hymenobacter glacieicola</name>
    <dbReference type="NCBI Taxonomy" id="1562124"/>
    <lineage>
        <taxon>Bacteria</taxon>
        <taxon>Pseudomonadati</taxon>
        <taxon>Bacteroidota</taxon>
        <taxon>Cytophagia</taxon>
        <taxon>Cytophagales</taxon>
        <taxon>Hymenobacteraceae</taxon>
        <taxon>Hymenobacter</taxon>
    </lineage>
</organism>
<dbReference type="InterPro" id="IPR015927">
    <property type="entry name" value="Peptidase_S24_S26A/B/C"/>
</dbReference>
<name>A0ABQ1WK15_9BACT</name>
<dbReference type="PROSITE" id="PS50943">
    <property type="entry name" value="HTH_CROC1"/>
    <property type="match status" value="1"/>
</dbReference>
<evidence type="ECO:0000256" key="4">
    <source>
        <dbReference type="ARBA" id="ARBA00023125"/>
    </source>
</evidence>
<protein>
    <recommendedName>
        <fullName evidence="6">HTH cro/C1-type domain-containing protein</fullName>
    </recommendedName>
</protein>
<dbReference type="PROSITE" id="PS00501">
    <property type="entry name" value="SPASE_I_1"/>
    <property type="match status" value="1"/>
</dbReference>
<evidence type="ECO:0000256" key="5">
    <source>
        <dbReference type="ARBA" id="ARBA00023163"/>
    </source>
</evidence>
<proteinExistence type="predicted"/>
<dbReference type="CDD" id="cd06529">
    <property type="entry name" value="S24_LexA-like"/>
    <property type="match status" value="1"/>
</dbReference>
<dbReference type="SUPFAM" id="SSF47413">
    <property type="entry name" value="lambda repressor-like DNA-binding domains"/>
    <property type="match status" value="1"/>
</dbReference>
<dbReference type="InterPro" id="IPR039418">
    <property type="entry name" value="LexA-like"/>
</dbReference>
<feature type="domain" description="HTH cro/C1-type" evidence="6">
    <location>
        <begin position="14"/>
        <end position="69"/>
    </location>
</feature>
<dbReference type="InterPro" id="IPR001387">
    <property type="entry name" value="Cro/C1-type_HTH"/>
</dbReference>
<dbReference type="SUPFAM" id="SSF51306">
    <property type="entry name" value="LexA/Signal peptidase"/>
    <property type="match status" value="1"/>
</dbReference>
<dbReference type="EMBL" id="BMGS01000002">
    <property type="protein sequence ID" value="GGG33862.1"/>
    <property type="molecule type" value="Genomic_DNA"/>
</dbReference>
<keyword evidence="5" id="KW-0804">Transcription</keyword>
<dbReference type="Proteomes" id="UP000601361">
    <property type="component" value="Unassembled WGS sequence"/>
</dbReference>
<dbReference type="InterPro" id="IPR036286">
    <property type="entry name" value="LexA/Signal_pep-like_sf"/>
</dbReference>
<keyword evidence="2" id="KW-0378">Hydrolase</keyword>
<dbReference type="InterPro" id="IPR010982">
    <property type="entry name" value="Lambda_DNA-bd_dom_sf"/>
</dbReference>
<sequence length="226" mass="25645">MKTLDEHSTQATRLKQLRRLAGLSQEAAARQVGVSDASISLYEKEETMQIKMPVLKKLAEIYHTTPEYIETGVRTGKESFNSMPTRILIKDQRNNPLILLVPHKAEAGYRQNMNDEKYLGQLDTISLPGFTGGDFRAFEVSGTSMEPTFSPGDLVICEHIERPEDIQDGQVYVLVTTEGICIKRVTNLVTKKGYLIIESDNPQFKPDIIQPEEVLEMWLYRKKLTV</sequence>
<dbReference type="Pfam" id="PF00717">
    <property type="entry name" value="Peptidase_S24"/>
    <property type="match status" value="1"/>
</dbReference>
<evidence type="ECO:0000256" key="2">
    <source>
        <dbReference type="ARBA" id="ARBA00022801"/>
    </source>
</evidence>